<keyword evidence="3" id="KW-1185">Reference proteome</keyword>
<dbReference type="Proteomes" id="UP001176059">
    <property type="component" value="Unassembled WGS sequence"/>
</dbReference>
<proteinExistence type="predicted"/>
<feature type="region of interest" description="Disordered" evidence="1">
    <location>
        <begin position="583"/>
        <end position="679"/>
    </location>
</feature>
<reference evidence="2" key="2">
    <citation type="journal article" date="2023" name="Proc. Natl. Acad. Sci. U.S.A.">
        <title>A global phylogenomic analysis of the shiitake genus Lentinula.</title>
        <authorList>
            <person name="Sierra-Patev S."/>
            <person name="Min B."/>
            <person name="Naranjo-Ortiz M."/>
            <person name="Looney B."/>
            <person name="Konkel Z."/>
            <person name="Slot J.C."/>
            <person name="Sakamoto Y."/>
            <person name="Steenwyk J.L."/>
            <person name="Rokas A."/>
            <person name="Carro J."/>
            <person name="Camarero S."/>
            <person name="Ferreira P."/>
            <person name="Molpeceres G."/>
            <person name="Ruiz-Duenas F.J."/>
            <person name="Serrano A."/>
            <person name="Henrissat B."/>
            <person name="Drula E."/>
            <person name="Hughes K.W."/>
            <person name="Mata J.L."/>
            <person name="Ishikawa N.K."/>
            <person name="Vargas-Isla R."/>
            <person name="Ushijima S."/>
            <person name="Smith C.A."/>
            <person name="Donoghue J."/>
            <person name="Ahrendt S."/>
            <person name="Andreopoulos W."/>
            <person name="He G."/>
            <person name="LaButti K."/>
            <person name="Lipzen A."/>
            <person name="Ng V."/>
            <person name="Riley R."/>
            <person name="Sandor L."/>
            <person name="Barry K."/>
            <person name="Martinez A.T."/>
            <person name="Xiao Y."/>
            <person name="Gibbons J.G."/>
            <person name="Terashima K."/>
            <person name="Grigoriev I.V."/>
            <person name="Hibbett D."/>
        </authorList>
    </citation>
    <scope>NUCLEOTIDE SEQUENCE</scope>
    <source>
        <strain evidence="2">ET3784</strain>
    </source>
</reference>
<name>A0AA38JIA0_9AGAR</name>
<feature type="compositionally biased region" description="Polar residues" evidence="1">
    <location>
        <begin position="34"/>
        <end position="51"/>
    </location>
</feature>
<evidence type="ECO:0000313" key="3">
    <source>
        <dbReference type="Proteomes" id="UP001176059"/>
    </source>
</evidence>
<feature type="region of interest" description="Disordered" evidence="1">
    <location>
        <begin position="1"/>
        <end position="100"/>
    </location>
</feature>
<evidence type="ECO:0008006" key="4">
    <source>
        <dbReference type="Google" id="ProtNLM"/>
    </source>
</evidence>
<feature type="region of interest" description="Disordered" evidence="1">
    <location>
        <begin position="757"/>
        <end position="796"/>
    </location>
</feature>
<feature type="region of interest" description="Disordered" evidence="1">
    <location>
        <begin position="248"/>
        <end position="272"/>
    </location>
</feature>
<dbReference type="AlphaFoldDB" id="A0AA38JIA0"/>
<feature type="compositionally biased region" description="Low complexity" evidence="1">
    <location>
        <begin position="659"/>
        <end position="669"/>
    </location>
</feature>
<feature type="compositionally biased region" description="Basic and acidic residues" evidence="1">
    <location>
        <begin position="889"/>
        <end position="898"/>
    </location>
</feature>
<feature type="compositionally biased region" description="Polar residues" evidence="1">
    <location>
        <begin position="417"/>
        <end position="437"/>
    </location>
</feature>
<comment type="caution">
    <text evidence="2">The sequence shown here is derived from an EMBL/GenBank/DDBJ whole genome shotgun (WGS) entry which is preliminary data.</text>
</comment>
<feature type="region of interest" description="Disordered" evidence="1">
    <location>
        <begin position="553"/>
        <end position="572"/>
    </location>
</feature>
<evidence type="ECO:0000256" key="1">
    <source>
        <dbReference type="SAM" id="MobiDB-lite"/>
    </source>
</evidence>
<sequence length="993" mass="108444">MTAALYSSQNGPGPSTPLMNELDFRDNRYPSIAAHSSKSTRDQPTSNSVLLASSGWEPEERESSSSNPPLRNSLSRNGASDAQSLPEPSKSAVSYSLPQNNRRVVERYSLDNDAQQEPAFQDKQTSFKEMPTSLIPAAPRHPSLPSAGIGAGPSNANGSIPPVIIPLSASPTYAPPISSRQRAYPQQPTYIQNVSPNPVNPVYLPNNPPAEEICIECAMRDQDMADVDVTSPGIWDRESDIHYEELKRKEAEEEASGIITEGPPRPKATGGKLTESNLKLWLSVNPREPTSRQQTLNSYIKSQRTLLEAEALARARALHEAKELDNRMRDTYSQLRRSAYDTGNSASPADDSGGVRIKPPTSPATASFPRAHDCSHSRDVTLLENGMIVEHVDVRKEEKEARDRRRKDERRARKPSRSSAVDVTSLMSTHSLVTPHTDSGVGLKPYSRYSQASSARPLSVLTAPLDRPDLPRALSQASFSDVQSLGSPSPRRTRFFGMRSSYWKSQDSLAMSGVSGSMLDMHVALQREANRGQLVQSPVDAASGLHRQTWPGTELAPIISRQSDEKPKKKKGLAKIWRFVTRSGKNESSSARGSQSLDRTEDDTDYPLAPPPPLSYLVNRGNPGDRMGPRHASTPSLPLTASPKLALSSTTGISPPTAPSTALPSPASSRQSGADQDAAEVRRMAMVHNEDPELPNPGFFVPANVHSPVSEPDLRRVSQTAVPIIDMPADKQYTQTVSSRLTISTISRDKSLPPLPNDAVIRPYVNGNARDSSRPRTVYTFDSRPPGTGAPHDFIPPQAAFRTEARRQSFGGLTSRPNLTGFLSRSTNSKTMSNSQRNEDPTYDEFGASRGSLRLPPADPNARRSVALTGPTKRRSRFGLSSLLGKKSASPDRSKGVHEPQYQPYTFPPHQGQFQQQQQFPAIHTSGSDMHDEVMTGYATSNSRHSALSGSGGGGPRMSITSRKALDELVSQDAEFVAYRYPSNDQRLDLLRQ</sequence>
<reference evidence="2" key="1">
    <citation type="submission" date="2022-08" db="EMBL/GenBank/DDBJ databases">
        <authorList>
            <consortium name="DOE Joint Genome Institute"/>
            <person name="Min B."/>
            <person name="Sierra-Patev S."/>
            <person name="Naranjo-Ortiz M."/>
            <person name="Looney B."/>
            <person name="Konkel Z."/>
            <person name="Slot J.C."/>
            <person name="Sakamoto Y."/>
            <person name="Steenwyk J.L."/>
            <person name="Rokas A."/>
            <person name="Carro J."/>
            <person name="Camarero S."/>
            <person name="Ferreira P."/>
            <person name="Molpeceres G."/>
            <person name="Ruiz-duenas F.J."/>
            <person name="Serrano A."/>
            <person name="Henrissat B."/>
            <person name="Drula E."/>
            <person name="Hughes K.W."/>
            <person name="Mata J.L."/>
            <person name="Ishikawa N.K."/>
            <person name="Vargas-Isla R."/>
            <person name="Ushijima S."/>
            <person name="Smith C.A."/>
            <person name="Ahrendt S."/>
            <person name="Andreopoulos W."/>
            <person name="He G."/>
            <person name="LaButti K."/>
            <person name="Lipzen A."/>
            <person name="Ng V."/>
            <person name="Riley R."/>
            <person name="Sandor L."/>
            <person name="Barry K."/>
            <person name="Martinez A.T."/>
            <person name="Xiao Y."/>
            <person name="Gibbons J.G."/>
            <person name="Terashima K."/>
            <person name="Hibbett D.S."/>
            <person name="Grigoriev I.V."/>
        </authorList>
    </citation>
    <scope>NUCLEOTIDE SEQUENCE</scope>
    <source>
        <strain evidence="2">ET3784</strain>
    </source>
</reference>
<gene>
    <name evidence="2" type="ORF">DFJ43DRAFT_1144003</name>
</gene>
<feature type="compositionally biased region" description="Basic residues" evidence="1">
    <location>
        <begin position="404"/>
        <end position="416"/>
    </location>
</feature>
<feature type="compositionally biased region" description="Polar residues" evidence="1">
    <location>
        <begin position="586"/>
        <end position="597"/>
    </location>
</feature>
<feature type="compositionally biased region" description="Polar residues" evidence="1">
    <location>
        <begin position="1"/>
        <end position="13"/>
    </location>
</feature>
<organism evidence="2 3">
    <name type="scientific">Lentinula guzmanii</name>
    <dbReference type="NCBI Taxonomy" id="2804957"/>
    <lineage>
        <taxon>Eukaryota</taxon>
        <taxon>Fungi</taxon>
        <taxon>Dikarya</taxon>
        <taxon>Basidiomycota</taxon>
        <taxon>Agaricomycotina</taxon>
        <taxon>Agaricomycetes</taxon>
        <taxon>Agaricomycetidae</taxon>
        <taxon>Agaricales</taxon>
        <taxon>Marasmiineae</taxon>
        <taxon>Omphalotaceae</taxon>
        <taxon>Lentinula</taxon>
    </lineage>
</organism>
<feature type="compositionally biased region" description="Polar residues" evidence="1">
    <location>
        <begin position="939"/>
        <end position="949"/>
    </location>
</feature>
<protein>
    <recommendedName>
        <fullName evidence="4">Proteophosphoglycan ppg4</fullName>
    </recommendedName>
</protein>
<feature type="region of interest" description="Disordered" evidence="1">
    <location>
        <begin position="939"/>
        <end position="960"/>
    </location>
</feature>
<feature type="compositionally biased region" description="Low complexity" evidence="1">
    <location>
        <begin position="64"/>
        <end position="77"/>
    </location>
</feature>
<feature type="region of interest" description="Disordered" evidence="1">
    <location>
        <begin position="808"/>
        <end position="915"/>
    </location>
</feature>
<feature type="compositionally biased region" description="Polar residues" evidence="1">
    <location>
        <begin position="91"/>
        <end position="100"/>
    </location>
</feature>
<dbReference type="EMBL" id="JANVFO010000008">
    <property type="protein sequence ID" value="KAJ3735684.1"/>
    <property type="molecule type" value="Genomic_DNA"/>
</dbReference>
<feature type="region of interest" description="Disordered" evidence="1">
    <location>
        <begin position="339"/>
        <end position="373"/>
    </location>
</feature>
<feature type="compositionally biased region" description="Low complexity" evidence="1">
    <location>
        <begin position="878"/>
        <end position="888"/>
    </location>
</feature>
<accession>A0AA38JIA0</accession>
<feature type="compositionally biased region" description="Polar residues" evidence="1">
    <location>
        <begin position="811"/>
        <end position="836"/>
    </location>
</feature>
<evidence type="ECO:0000313" key="2">
    <source>
        <dbReference type="EMBL" id="KAJ3735684.1"/>
    </source>
</evidence>
<feature type="region of interest" description="Disordered" evidence="1">
    <location>
        <begin position="396"/>
        <end position="442"/>
    </location>
</feature>